<sequence length="475" mass="53795">MSKLYIFGIGGTGSRVLRSLTMMLSAGVRLKNGIDEIVPIIIDPDCQNGDLLRTVDLMNNYMHISENLTFSEENKNTFFKTRINRILQNFTYTIKDTNDRKFKEFVNVPSMNRETQAMMKMLFSEKNLESSMDVGFKGNPNIGSVVLNQIAMSDDFTNIANSFSQGDRIFIISSIFGGTGASGFPLLLKTLRTEQSIPNHSLINNALIGAVTILPYFKVKQDNESEIDSSTFISKTKSALAYYENNIVKNEEINALYYLADEPKKSYDNNEGKAAQRNDAHLVEFLAATAIVDFCNSDVTTDETRNNELGIKDINEENSATITFSSFHDGLKDMLAEPLTQLTLTANCFNDKFSYVSSSTLSGNGKLGLSTDFYRSSFVKNLQQHLYYYRDWLSELKSNKRSLDLFNLECGDKPFTVMTDITEKRVMSLKSNYDLFYDELSTVAKKKCQSRKAEDKLLEMYSLATKELYDKKFNI</sequence>
<name>A0A2K9HBC6_9BACT</name>
<dbReference type="SUPFAM" id="SSF52490">
    <property type="entry name" value="Tubulin nucleotide-binding domain-like"/>
    <property type="match status" value="1"/>
</dbReference>
<keyword evidence="2" id="KW-1185">Reference proteome</keyword>
<proteinExistence type="predicted"/>
<evidence type="ECO:0000313" key="1">
    <source>
        <dbReference type="EMBL" id="SNS14866.1"/>
    </source>
</evidence>
<dbReference type="Gene3D" id="3.40.50.1440">
    <property type="entry name" value="Tubulin/FtsZ, GTPase domain"/>
    <property type="match status" value="1"/>
</dbReference>
<dbReference type="Proteomes" id="UP000198427">
    <property type="component" value="Unassembled WGS sequence"/>
</dbReference>
<comment type="caution">
    <text evidence="1">The sequence shown here is derived from an EMBL/GenBank/DDBJ whole genome shotgun (WGS) entry which is preliminary data.</text>
</comment>
<organism evidence="1 2">
    <name type="scientific">Prevotella jejuni</name>
    <dbReference type="NCBI Taxonomy" id="1177574"/>
    <lineage>
        <taxon>Bacteria</taxon>
        <taxon>Pseudomonadati</taxon>
        <taxon>Bacteroidota</taxon>
        <taxon>Bacteroidia</taxon>
        <taxon>Bacteroidales</taxon>
        <taxon>Prevotellaceae</taxon>
        <taxon>Prevotella</taxon>
    </lineage>
</organism>
<dbReference type="KEGG" id="pje:CRM71_06760"/>
<gene>
    <name evidence="1" type="ORF">SAMN06265364_1513</name>
</gene>
<dbReference type="InterPro" id="IPR036525">
    <property type="entry name" value="Tubulin/FtsZ_GTPase_sf"/>
</dbReference>
<dbReference type="RefSeq" id="WP_089367236.1">
    <property type="nucleotide sequence ID" value="NZ_CP023863.1"/>
</dbReference>
<dbReference type="AlphaFoldDB" id="A0A2K9HBC6"/>
<accession>A0A2K9HBC6</accession>
<dbReference type="EMBL" id="FZNZ01000051">
    <property type="protein sequence ID" value="SNS14866.1"/>
    <property type="molecule type" value="Genomic_DNA"/>
</dbReference>
<reference evidence="1 2" key="1">
    <citation type="submission" date="2017-06" db="EMBL/GenBank/DDBJ databases">
        <authorList>
            <person name="Varghese N."/>
            <person name="Submissions S."/>
        </authorList>
    </citation>
    <scope>NUCLEOTIDE SEQUENCE [LARGE SCALE GENOMIC DNA]</scope>
    <source>
        <strain evidence="1 2">DSM 26989</strain>
    </source>
</reference>
<dbReference type="OrthoDB" id="844533at2"/>
<evidence type="ECO:0000313" key="2">
    <source>
        <dbReference type="Proteomes" id="UP000198427"/>
    </source>
</evidence>
<protein>
    <submittedName>
        <fullName evidence="1">Tubulin/FtsZ family, GTPase domain</fullName>
    </submittedName>
</protein>
<dbReference type="GeneID" id="94029106"/>